<comment type="caution">
    <text evidence="5">The sequence shown here is derived from an EMBL/GenBank/DDBJ whole genome shotgun (WGS) entry which is preliminary data.</text>
</comment>
<evidence type="ECO:0000256" key="3">
    <source>
        <dbReference type="SAM" id="Phobius"/>
    </source>
</evidence>
<keyword evidence="6" id="KW-1185">Reference proteome</keyword>
<feature type="region of interest" description="Disordered" evidence="2">
    <location>
        <begin position="70"/>
        <end position="108"/>
    </location>
</feature>
<feature type="compositionally biased region" description="Polar residues" evidence="2">
    <location>
        <begin position="70"/>
        <end position="87"/>
    </location>
</feature>
<dbReference type="EMBL" id="JACHMK010000001">
    <property type="protein sequence ID" value="MBB6334068.1"/>
    <property type="molecule type" value="Genomic_DNA"/>
</dbReference>
<name>A0A923E384_9ACTO</name>
<keyword evidence="3" id="KW-1133">Transmembrane helix</keyword>
<dbReference type="Proteomes" id="UP000617426">
    <property type="component" value="Unassembled WGS sequence"/>
</dbReference>
<dbReference type="InterPro" id="IPR050922">
    <property type="entry name" value="LytR/CpsA/Psr_CW_biosynth"/>
</dbReference>
<proteinExistence type="inferred from homology"/>
<dbReference type="PANTHER" id="PTHR33392">
    <property type="entry name" value="POLYISOPRENYL-TEICHOIC ACID--PEPTIDOGLYCAN TEICHOIC ACID TRANSFERASE TAGU"/>
    <property type="match status" value="1"/>
</dbReference>
<dbReference type="Pfam" id="PF03816">
    <property type="entry name" value="LytR_cpsA_psr"/>
    <property type="match status" value="1"/>
</dbReference>
<evidence type="ECO:0000259" key="4">
    <source>
        <dbReference type="Pfam" id="PF03816"/>
    </source>
</evidence>
<dbReference type="InterPro" id="IPR004474">
    <property type="entry name" value="LytR_CpsA_psr"/>
</dbReference>
<evidence type="ECO:0000313" key="6">
    <source>
        <dbReference type="Proteomes" id="UP000617426"/>
    </source>
</evidence>
<accession>A0A923E384</accession>
<evidence type="ECO:0000313" key="5">
    <source>
        <dbReference type="EMBL" id="MBB6334068.1"/>
    </source>
</evidence>
<evidence type="ECO:0000256" key="2">
    <source>
        <dbReference type="SAM" id="MobiDB-lite"/>
    </source>
</evidence>
<keyword evidence="3" id="KW-0472">Membrane</keyword>
<dbReference type="NCBIfam" id="TIGR00350">
    <property type="entry name" value="lytR_cpsA_psr"/>
    <property type="match status" value="1"/>
</dbReference>
<dbReference type="PANTHER" id="PTHR33392:SF6">
    <property type="entry name" value="POLYISOPRENYL-TEICHOIC ACID--PEPTIDOGLYCAN TEICHOIC ACID TRANSFERASE TAGU"/>
    <property type="match status" value="1"/>
</dbReference>
<evidence type="ECO:0000256" key="1">
    <source>
        <dbReference type="ARBA" id="ARBA00006068"/>
    </source>
</evidence>
<dbReference type="Gene3D" id="3.40.630.190">
    <property type="entry name" value="LCP protein"/>
    <property type="match status" value="1"/>
</dbReference>
<dbReference type="AlphaFoldDB" id="A0A923E384"/>
<keyword evidence="3" id="KW-0812">Transmembrane</keyword>
<feature type="domain" description="Cell envelope-related transcriptional attenuator" evidence="4">
    <location>
        <begin position="113"/>
        <end position="243"/>
    </location>
</feature>
<gene>
    <name evidence="5" type="ORF">HD592_000633</name>
</gene>
<organism evidence="5 6">
    <name type="scientific">Schaalia hyovaginalis</name>
    <dbReference type="NCBI Taxonomy" id="29316"/>
    <lineage>
        <taxon>Bacteria</taxon>
        <taxon>Bacillati</taxon>
        <taxon>Actinomycetota</taxon>
        <taxon>Actinomycetes</taxon>
        <taxon>Actinomycetales</taxon>
        <taxon>Actinomycetaceae</taxon>
        <taxon>Schaalia</taxon>
    </lineage>
</organism>
<reference evidence="5" key="1">
    <citation type="submission" date="2020-08" db="EMBL/GenBank/DDBJ databases">
        <title>Sequencing the genomes of 1000 actinobacteria strains.</title>
        <authorList>
            <person name="Klenk H.-P."/>
        </authorList>
    </citation>
    <scope>NUCLEOTIDE SEQUENCE</scope>
    <source>
        <strain evidence="5">DSM 10695</strain>
    </source>
</reference>
<feature type="compositionally biased region" description="Polar residues" evidence="2">
    <location>
        <begin position="96"/>
        <end position="108"/>
    </location>
</feature>
<feature type="transmembrane region" description="Helical" evidence="3">
    <location>
        <begin position="29"/>
        <end position="51"/>
    </location>
</feature>
<protein>
    <submittedName>
        <fullName evidence="5">LCP family protein required for cell wall assembly</fullName>
    </submittedName>
</protein>
<dbReference type="RefSeq" id="WP_184451823.1">
    <property type="nucleotide sequence ID" value="NZ_JACHMK010000001.1"/>
</dbReference>
<comment type="similarity">
    <text evidence="1">Belongs to the LytR/CpsA/Psr (LCP) family.</text>
</comment>
<sequence>MTEHPAPLPSRAALHAARPTGRMSGVKKALLILLVLLLVLVAGGAAAFFGLRHSINSQIKHVDVSVSKPSASRATQSGPQSNASGPGTTFLILGSDSRQSGGDPTNWQAGAQRSDVLIVAQIEADGNGINLMSIPRDSWVDIPGYGTAKINAAFSYGGADLTIATVENLLGIHIDHFMITDFTSFSELTDALGGVELDTPEGPRTMTGTEALAFVRERYSLPRGDFDRMQRQQAWMRAILKKAFSQSVLTSPAKLSQLVSILTTYSALDQNLNFDSLLAIASGLTGLRSSGVMFFTIPYLGTATSQDGQSIVELDTAALPELARAWQSGAVGEYVANHPNLDSLS</sequence>